<comment type="caution">
    <text evidence="2">The sequence shown here is derived from an EMBL/GenBank/DDBJ whole genome shotgun (WGS) entry which is preliminary data.</text>
</comment>
<feature type="compositionally biased region" description="Basic residues" evidence="1">
    <location>
        <begin position="140"/>
        <end position="152"/>
    </location>
</feature>
<name>A0A843XCR3_COLES</name>
<feature type="compositionally biased region" description="Pro residues" evidence="1">
    <location>
        <begin position="10"/>
        <end position="31"/>
    </location>
</feature>
<reference evidence="2" key="1">
    <citation type="submission" date="2017-07" db="EMBL/GenBank/DDBJ databases">
        <title>Taro Niue Genome Assembly and Annotation.</title>
        <authorList>
            <person name="Atibalentja N."/>
            <person name="Keating K."/>
            <person name="Fields C.J."/>
        </authorList>
    </citation>
    <scope>NUCLEOTIDE SEQUENCE</scope>
    <source>
        <strain evidence="2">Niue_2</strain>
        <tissue evidence="2">Leaf</tissue>
    </source>
</reference>
<proteinExistence type="predicted"/>
<evidence type="ECO:0000256" key="1">
    <source>
        <dbReference type="SAM" id="MobiDB-lite"/>
    </source>
</evidence>
<dbReference type="EMBL" id="NMUH01007396">
    <property type="protein sequence ID" value="MQM17189.1"/>
    <property type="molecule type" value="Genomic_DNA"/>
</dbReference>
<protein>
    <submittedName>
        <fullName evidence="2">Uncharacterized protein</fullName>
    </submittedName>
</protein>
<dbReference type="Proteomes" id="UP000652761">
    <property type="component" value="Unassembled WGS sequence"/>
</dbReference>
<sequence length="335" mass="38075">MYNGDLQIKPSPPLHRLPPPLGPPCRPPPPDPRPRKTKKARPVTGGRSGHLISGRRRRRHSTATIVAIIYLEFELCSLVKMLSGIKFIPRNQAQEISDSGSSPRERKESKGKKKRDDKKRRKKAHDDSSEDDDNTEKSKGRNRSRGRTKKKASYSSDDDDVSSRSMSRSYSDSEEEKPRRKKRSKKKRNNGSSDEDVSSDDDEHHHRRRRKDGHEDVCHSNKELMRKEMGLDWMFKPKDAIERGVVEANDANEEPATEEVVGERWGSLGQLAASVASNRAAHTRAHLHAIKDRKRGITENSEAIEHHQEKEATGEAYIGRRDYLQDNMVATASPE</sequence>
<dbReference type="AlphaFoldDB" id="A0A843XCR3"/>
<accession>A0A843XCR3</accession>
<feature type="region of interest" description="Disordered" evidence="1">
    <location>
        <begin position="93"/>
        <end position="224"/>
    </location>
</feature>
<keyword evidence="3" id="KW-1185">Reference proteome</keyword>
<gene>
    <name evidence="2" type="ORF">Taro_050157</name>
</gene>
<feature type="compositionally biased region" description="Basic residues" evidence="1">
    <location>
        <begin position="109"/>
        <end position="123"/>
    </location>
</feature>
<feature type="region of interest" description="Disordered" evidence="1">
    <location>
        <begin position="1"/>
        <end position="58"/>
    </location>
</feature>
<evidence type="ECO:0000313" key="2">
    <source>
        <dbReference type="EMBL" id="MQM17189.1"/>
    </source>
</evidence>
<evidence type="ECO:0000313" key="3">
    <source>
        <dbReference type="Proteomes" id="UP000652761"/>
    </source>
</evidence>
<organism evidence="2 3">
    <name type="scientific">Colocasia esculenta</name>
    <name type="common">Wild taro</name>
    <name type="synonym">Arum esculentum</name>
    <dbReference type="NCBI Taxonomy" id="4460"/>
    <lineage>
        <taxon>Eukaryota</taxon>
        <taxon>Viridiplantae</taxon>
        <taxon>Streptophyta</taxon>
        <taxon>Embryophyta</taxon>
        <taxon>Tracheophyta</taxon>
        <taxon>Spermatophyta</taxon>
        <taxon>Magnoliopsida</taxon>
        <taxon>Liliopsida</taxon>
        <taxon>Araceae</taxon>
        <taxon>Aroideae</taxon>
        <taxon>Colocasieae</taxon>
        <taxon>Colocasia</taxon>
    </lineage>
</organism>
<dbReference type="OrthoDB" id="2113965at2759"/>
<feature type="compositionally biased region" description="Basic residues" evidence="1">
    <location>
        <begin position="179"/>
        <end position="189"/>
    </location>
</feature>
<feature type="compositionally biased region" description="Basic and acidic residues" evidence="1">
    <location>
        <begin position="212"/>
        <end position="224"/>
    </location>
</feature>